<evidence type="ECO:0000256" key="2">
    <source>
        <dbReference type="ARBA" id="ARBA00005623"/>
    </source>
</evidence>
<dbReference type="NCBIfam" id="NF003621">
    <property type="entry name" value="PRK05261.1-6"/>
    <property type="match status" value="1"/>
</dbReference>
<proteinExistence type="inferred from homology"/>
<protein>
    <recommendedName>
        <fullName evidence="5">Probable phosphoketolase</fullName>
        <ecNumber evidence="5">4.1.2.-</ecNumber>
    </recommendedName>
</protein>
<gene>
    <name evidence="8" type="ORF">N47_N25900</name>
</gene>
<keyword evidence="4 5" id="KW-0456">Lyase</keyword>
<dbReference type="Gene3D" id="3.40.50.920">
    <property type="match status" value="1"/>
</dbReference>
<evidence type="ECO:0000313" key="8">
    <source>
        <dbReference type="EMBL" id="CBX31765.1"/>
    </source>
</evidence>
<evidence type="ECO:0000256" key="5">
    <source>
        <dbReference type="HAMAP-Rule" id="MF_01403"/>
    </source>
</evidence>
<dbReference type="InterPro" id="IPR009014">
    <property type="entry name" value="Transketo_C/PFOR_II"/>
</dbReference>
<dbReference type="CDD" id="cd02011">
    <property type="entry name" value="TPP_PK"/>
    <property type="match status" value="1"/>
</dbReference>
<dbReference type="PANTHER" id="PTHR31273:SF0">
    <property type="entry name" value="PHOSPHOKETOLASE-RELATED"/>
    <property type="match status" value="1"/>
</dbReference>
<dbReference type="Gene3D" id="3.40.50.970">
    <property type="match status" value="2"/>
</dbReference>
<dbReference type="InterPro" id="IPR018969">
    <property type="entry name" value="Xul5P/Fru6P_PKetolase_C"/>
</dbReference>
<dbReference type="HAMAP" id="MF_01403">
    <property type="entry name" value="Phosphoketolase"/>
    <property type="match status" value="1"/>
</dbReference>
<dbReference type="PROSITE" id="PS60002">
    <property type="entry name" value="PHOSPHOKETOLASE_1"/>
    <property type="match status" value="1"/>
</dbReference>
<evidence type="ECO:0000259" key="7">
    <source>
        <dbReference type="Pfam" id="PF09364"/>
    </source>
</evidence>
<keyword evidence="3 5" id="KW-0786">Thiamine pyrophosphate</keyword>
<dbReference type="Pfam" id="PF09363">
    <property type="entry name" value="XFP_C"/>
    <property type="match status" value="1"/>
</dbReference>
<dbReference type="InterPro" id="IPR029061">
    <property type="entry name" value="THDP-binding"/>
</dbReference>
<sequence length="876" mass="99037">MSIFRRRIMKVKNGVKENIAVETKKLNQTDKPLSPDMLRKMNAYWRAANYLSVGQLYLDDNPLLREPLKLSHVKSMLLGHWGTTPGQNFIYMHLNRVIRKYDLDMFYIAGPGHGGPALVGNTYLEGVYSEIYPDISQNEAGMKKLFKQFSFPGGIPSHVSPECPGSIHEGGELGYSLSHAFGAAFDNPKLVVACIVGDGEAETGPLATAWHSNKFLNPITDGAVLPILHLNGYKIANPTVLARITHEELDLLLRGYGWTPYFVEGDEPEKMHQLMAAALEKVIMEIRKVQSNARDKNDAARPRWPMIVFNSPKGWTGPKVVDGLQIEGTFRAHQIPLLVDSEHPGHLKLLENWMKSYNPEELFDQSGRLFPELAELAPKGERRMGASPHANGGLLLRDLLMPDFRNYAVNVPSPGSVQAADTYGLGEFLREVVNLNREQRNFRIFGPDETLSNRLNAVFEVTKRQWEARTVDSDEFLASDGRVMEMLSEHQCEGWLEGYLLTGRHGLFNCYEAFIHIIDSMFNQHAKWLKVSAELPWRHKIASLNYLLASHVWQQAHNGFTHQDPGFIDHVVNKKASIVRVYLPPDANCLLSVWDHCLRSRHYVNVVIAGKYQAPQWLTMDAAIEHCAKGIGVWQWAGTDQGKEPDVVMACCGDVPTLETLAAVSILRNHLPDLKIRVINVVDLMKLEPNTEHPHGLSDQEFDALFTEDKPIVFAFHGYPWLVHRLTYRRNNHENMHVRGYKEEGTITTYFDMTVLNDLDRFHLVQDVIDRLPQLGAKGAYLKQMVQDKLIEHKHYIDKHGQDMPEIRNWKWNTDTAQTNGYELSCVETTESVAPVDPRIYGSVEIPPGMCSTSGGKIIRKEVVSEVVANQARVTS</sequence>
<dbReference type="NCBIfam" id="NF003619">
    <property type="entry name" value="PRK05261.1-4"/>
    <property type="match status" value="1"/>
</dbReference>
<dbReference type="SUPFAM" id="SSF52518">
    <property type="entry name" value="Thiamin diphosphate-binding fold (THDP-binding)"/>
    <property type="match status" value="2"/>
</dbReference>
<dbReference type="GO" id="GO:0016832">
    <property type="term" value="F:aldehyde-lyase activity"/>
    <property type="evidence" value="ECO:0007669"/>
    <property type="project" value="UniProtKB-UniRule"/>
</dbReference>
<dbReference type="InterPro" id="IPR023962">
    <property type="entry name" value="Phosphoketolase"/>
</dbReference>
<dbReference type="GO" id="GO:0005975">
    <property type="term" value="P:carbohydrate metabolic process"/>
    <property type="evidence" value="ECO:0007669"/>
    <property type="project" value="InterPro"/>
</dbReference>
<dbReference type="PROSITE" id="PS60003">
    <property type="entry name" value="PHOSPHOKETOLASE_2"/>
    <property type="match status" value="1"/>
</dbReference>
<dbReference type="Pfam" id="PF09364">
    <property type="entry name" value="XFP_N"/>
    <property type="match status" value="1"/>
</dbReference>
<dbReference type="InterPro" id="IPR019789">
    <property type="entry name" value="Xul5P/Fru6P_PKetolase_ThDP_BS"/>
</dbReference>
<dbReference type="NCBIfam" id="NF003616">
    <property type="entry name" value="PRK05261.1-1"/>
    <property type="match status" value="1"/>
</dbReference>
<dbReference type="InterPro" id="IPR005593">
    <property type="entry name" value="Xul5P/Fru6P_PKetolase"/>
</dbReference>
<dbReference type="FunFam" id="3.40.50.970:FF:000091">
    <property type="entry name" value="Xylulose-5-phosphate/fructose-6-phosphate phosphoketolase"/>
    <property type="match status" value="1"/>
</dbReference>
<evidence type="ECO:0000256" key="1">
    <source>
        <dbReference type="ARBA" id="ARBA00001964"/>
    </source>
</evidence>
<dbReference type="Pfam" id="PF03894">
    <property type="entry name" value="XFP"/>
    <property type="match status" value="1"/>
</dbReference>
<comment type="cofactor">
    <cofactor evidence="1 5">
        <name>thiamine diphosphate</name>
        <dbReference type="ChEBI" id="CHEBI:58937"/>
    </cofactor>
</comment>
<name>E1YMH1_9BACT</name>
<evidence type="ECO:0000256" key="3">
    <source>
        <dbReference type="ARBA" id="ARBA00023052"/>
    </source>
</evidence>
<organism evidence="8">
    <name type="scientific">uncultured Desulfobacterium sp</name>
    <dbReference type="NCBI Taxonomy" id="201089"/>
    <lineage>
        <taxon>Bacteria</taxon>
        <taxon>Pseudomonadati</taxon>
        <taxon>Thermodesulfobacteriota</taxon>
        <taxon>Desulfobacteria</taxon>
        <taxon>Desulfobacterales</taxon>
        <taxon>Desulfobacteriaceae</taxon>
        <taxon>Desulfobacterium</taxon>
        <taxon>environmental samples</taxon>
    </lineage>
</organism>
<feature type="domain" description="Xylulose 5-phosphate/Fructose 6-phosphate phosphoketolase C-terminal" evidence="6">
    <location>
        <begin position="611"/>
        <end position="812"/>
    </location>
</feature>
<accession>E1YMH1</accession>
<dbReference type="InterPro" id="IPR018970">
    <property type="entry name" value="Xul5P/Fru6P_PKetolase_N"/>
</dbReference>
<evidence type="ECO:0000256" key="4">
    <source>
        <dbReference type="ARBA" id="ARBA00023239"/>
    </source>
</evidence>
<reference evidence="8" key="1">
    <citation type="journal article" date="2011" name="Environ. Microbiol.">
        <title>Genomic insights into the metabolic potential of the polycyclic aromatic hydrocarbon degrading sulfate-reducing Deltaproteobacterium N47.</title>
        <authorList>
            <person name="Bergmann F."/>
            <person name="Selesi D."/>
            <person name="Weinmaier T."/>
            <person name="Tischler P."/>
            <person name="Rattei T."/>
            <person name="Meckenstock R.U."/>
        </authorList>
    </citation>
    <scope>NUCLEOTIDE SEQUENCE</scope>
</reference>
<comment type="similarity">
    <text evidence="2 5">Belongs to the XFP family.</text>
</comment>
<dbReference type="InterPro" id="IPR019790">
    <property type="entry name" value="Xul5P/Fru6P_PKetolase_CS"/>
</dbReference>
<dbReference type="EMBL" id="FR695879">
    <property type="protein sequence ID" value="CBX31765.1"/>
    <property type="molecule type" value="Genomic_DNA"/>
</dbReference>
<feature type="domain" description="Xylulose 5-phosphate/Fructose 6-phosphate phosphoketolase N-terminal" evidence="7">
    <location>
        <begin position="34"/>
        <end position="394"/>
    </location>
</feature>
<dbReference type="PANTHER" id="PTHR31273">
    <property type="entry name" value="PHOSPHOKETOLASE-RELATED"/>
    <property type="match status" value="1"/>
</dbReference>
<dbReference type="NCBIfam" id="NF003617">
    <property type="entry name" value="PRK05261.1-2"/>
    <property type="match status" value="1"/>
</dbReference>
<evidence type="ECO:0000259" key="6">
    <source>
        <dbReference type="Pfam" id="PF09363"/>
    </source>
</evidence>
<dbReference type="AlphaFoldDB" id="E1YMH1"/>
<dbReference type="EC" id="4.1.2.-" evidence="5"/>